<name>A0A4R6FM88_9SPHN</name>
<dbReference type="CDD" id="cd00093">
    <property type="entry name" value="HTH_XRE"/>
    <property type="match status" value="1"/>
</dbReference>
<feature type="domain" description="Peptidase S24/S26A/S26B/S26C" evidence="4">
    <location>
        <begin position="136"/>
        <end position="251"/>
    </location>
</feature>
<dbReference type="InterPro" id="IPR001387">
    <property type="entry name" value="Cro/C1-type_HTH"/>
</dbReference>
<dbReference type="Pfam" id="PF00717">
    <property type="entry name" value="Peptidase_S24"/>
    <property type="match status" value="1"/>
</dbReference>
<evidence type="ECO:0000256" key="2">
    <source>
        <dbReference type="ARBA" id="ARBA00023125"/>
    </source>
</evidence>
<reference evidence="5 6" key="1">
    <citation type="submission" date="2019-03" db="EMBL/GenBank/DDBJ databases">
        <title>Genomic Encyclopedia of Type Strains, Phase IV (KMG-IV): sequencing the most valuable type-strain genomes for metagenomic binning, comparative biology and taxonomic classification.</title>
        <authorList>
            <person name="Goeker M."/>
        </authorList>
    </citation>
    <scope>NUCLEOTIDE SEQUENCE [LARGE SCALE GENOMIC DNA]</scope>
    <source>
        <strain evidence="5 6">DSM 25059</strain>
    </source>
</reference>
<keyword evidence="3" id="KW-0804">Transcription</keyword>
<keyword evidence="2" id="KW-0238">DNA-binding</keyword>
<dbReference type="InterPro" id="IPR036286">
    <property type="entry name" value="LexA/Signal_pep-like_sf"/>
</dbReference>
<dbReference type="CDD" id="cd06529">
    <property type="entry name" value="S24_LexA-like"/>
    <property type="match status" value="1"/>
</dbReference>
<dbReference type="Gene3D" id="2.10.109.10">
    <property type="entry name" value="Umud Fragment, subunit A"/>
    <property type="match status" value="1"/>
</dbReference>
<dbReference type="EMBL" id="SNWD01000007">
    <property type="protein sequence ID" value="TDN81745.1"/>
    <property type="molecule type" value="Genomic_DNA"/>
</dbReference>
<organism evidence="5 6">
    <name type="scientific">Stakelama pacifica</name>
    <dbReference type="NCBI Taxonomy" id="517720"/>
    <lineage>
        <taxon>Bacteria</taxon>
        <taxon>Pseudomonadati</taxon>
        <taxon>Pseudomonadota</taxon>
        <taxon>Alphaproteobacteria</taxon>
        <taxon>Sphingomonadales</taxon>
        <taxon>Sphingomonadaceae</taxon>
        <taxon>Stakelama</taxon>
    </lineage>
</organism>
<evidence type="ECO:0000259" key="4">
    <source>
        <dbReference type="Pfam" id="PF00717"/>
    </source>
</evidence>
<dbReference type="OrthoDB" id="528805at2"/>
<dbReference type="Proteomes" id="UP000295493">
    <property type="component" value="Unassembled WGS sequence"/>
</dbReference>
<proteinExistence type="predicted"/>
<dbReference type="InterPro" id="IPR039418">
    <property type="entry name" value="LexA-like"/>
</dbReference>
<gene>
    <name evidence="5" type="ORF">EV664_107147</name>
</gene>
<dbReference type="AlphaFoldDB" id="A0A4R6FM88"/>
<evidence type="ECO:0000313" key="6">
    <source>
        <dbReference type="Proteomes" id="UP000295493"/>
    </source>
</evidence>
<dbReference type="PANTHER" id="PTHR40661">
    <property type="match status" value="1"/>
</dbReference>
<evidence type="ECO:0000256" key="3">
    <source>
        <dbReference type="ARBA" id="ARBA00023163"/>
    </source>
</evidence>
<accession>A0A4R6FM88</accession>
<evidence type="ECO:0000313" key="5">
    <source>
        <dbReference type="EMBL" id="TDN81745.1"/>
    </source>
</evidence>
<protein>
    <submittedName>
        <fullName evidence="5">Phage repressor protein C with HTH and peptisase S24 domain</fullName>
    </submittedName>
</protein>
<dbReference type="InterPro" id="IPR015927">
    <property type="entry name" value="Peptidase_S24_S26A/B/C"/>
</dbReference>
<dbReference type="GO" id="GO:0003677">
    <property type="term" value="F:DNA binding"/>
    <property type="evidence" value="ECO:0007669"/>
    <property type="project" value="UniProtKB-KW"/>
</dbReference>
<dbReference type="SUPFAM" id="SSF51306">
    <property type="entry name" value="LexA/Signal peptidase"/>
    <property type="match status" value="1"/>
</dbReference>
<keyword evidence="1" id="KW-0805">Transcription regulation</keyword>
<sequence>MEALYHSVVELQPLCTSKGRKNFVADSAVAQEPIDAGAAGLWTKAERVKRGLSADDLKERINGLARENGDPTTVSQQVVSKYEQGKTKKKPAWTRYIAMAFAQMDGETREDPYLDTGKADNSVMIRLLPTHAGMGGGGSGEGDEGEIAFSRDLIERELRAPPDALLAMVAEGNSMAPDFMGGDQILVDTRKRSLAQPGAFCLWDSDGHVIKYLERIPNSEPPRVRIISANRELFEPYERLVEEVSLIGRVIWYGRRVQ</sequence>
<dbReference type="RefSeq" id="WP_133495866.1">
    <property type="nucleotide sequence ID" value="NZ_BMLU01000007.1"/>
</dbReference>
<comment type="caution">
    <text evidence="5">The sequence shown here is derived from an EMBL/GenBank/DDBJ whole genome shotgun (WGS) entry which is preliminary data.</text>
</comment>
<dbReference type="PANTHER" id="PTHR40661:SF3">
    <property type="entry name" value="FELS-1 PROPHAGE TRANSCRIPTIONAL REGULATOR"/>
    <property type="match status" value="1"/>
</dbReference>
<evidence type="ECO:0000256" key="1">
    <source>
        <dbReference type="ARBA" id="ARBA00023015"/>
    </source>
</evidence>
<keyword evidence="6" id="KW-1185">Reference proteome</keyword>